<dbReference type="PANTHER" id="PTHR47027">
    <property type="entry name" value="REVERSE TRANSCRIPTASE DOMAIN-CONTAINING PROTEIN"/>
    <property type="match status" value="1"/>
</dbReference>
<dbReference type="Proteomes" id="UP000593567">
    <property type="component" value="Unassembled WGS sequence"/>
</dbReference>
<gene>
    <name evidence="2" type="ORF">EB796_012885</name>
</gene>
<keyword evidence="3" id="KW-1185">Reference proteome</keyword>
<sequence>MQKLPHSTRTREVTATTAEASLLSRVFAKDILAHLRILAERAYPESQCCFRDERSTIDMIFSLCQLQKKRREQRMLLYVTFIDLTKTFDLVSREGLFKILPKISCPSKLQNMIESLHNNMKETVQYDSNLSELFNIRSGVKQGCVLAPTLFGIFFALKIRFRYFIGRGLPTD</sequence>
<protein>
    <recommendedName>
        <fullName evidence="1">Reverse transcriptase domain-containing protein</fullName>
    </recommendedName>
</protein>
<dbReference type="PANTHER" id="PTHR47027:SF20">
    <property type="entry name" value="REVERSE TRANSCRIPTASE-LIKE PROTEIN WITH RNA-DIRECTED DNA POLYMERASE DOMAIN"/>
    <property type="match status" value="1"/>
</dbReference>
<proteinExistence type="predicted"/>
<dbReference type="Pfam" id="PF00078">
    <property type="entry name" value="RVT_1"/>
    <property type="match status" value="1"/>
</dbReference>
<evidence type="ECO:0000313" key="2">
    <source>
        <dbReference type="EMBL" id="KAF6028806.1"/>
    </source>
</evidence>
<dbReference type="OrthoDB" id="10070415at2759"/>
<evidence type="ECO:0000259" key="1">
    <source>
        <dbReference type="Pfam" id="PF00078"/>
    </source>
</evidence>
<organism evidence="2 3">
    <name type="scientific">Bugula neritina</name>
    <name type="common">Brown bryozoan</name>
    <name type="synonym">Sertularia neritina</name>
    <dbReference type="NCBI Taxonomy" id="10212"/>
    <lineage>
        <taxon>Eukaryota</taxon>
        <taxon>Metazoa</taxon>
        <taxon>Spiralia</taxon>
        <taxon>Lophotrochozoa</taxon>
        <taxon>Bryozoa</taxon>
        <taxon>Gymnolaemata</taxon>
        <taxon>Cheilostomatida</taxon>
        <taxon>Flustrina</taxon>
        <taxon>Buguloidea</taxon>
        <taxon>Bugulidae</taxon>
        <taxon>Bugula</taxon>
    </lineage>
</organism>
<evidence type="ECO:0000313" key="3">
    <source>
        <dbReference type="Proteomes" id="UP000593567"/>
    </source>
</evidence>
<name>A0A7J7JTQ8_BUGNE</name>
<dbReference type="EMBL" id="VXIV02001905">
    <property type="protein sequence ID" value="KAF6028806.1"/>
    <property type="molecule type" value="Genomic_DNA"/>
</dbReference>
<feature type="domain" description="Reverse transcriptase" evidence="1">
    <location>
        <begin position="23"/>
        <end position="155"/>
    </location>
</feature>
<dbReference type="AlphaFoldDB" id="A0A7J7JTQ8"/>
<comment type="caution">
    <text evidence="2">The sequence shown here is derived from an EMBL/GenBank/DDBJ whole genome shotgun (WGS) entry which is preliminary data.</text>
</comment>
<accession>A0A7J7JTQ8</accession>
<reference evidence="2" key="1">
    <citation type="submission" date="2020-06" db="EMBL/GenBank/DDBJ databases">
        <title>Draft genome of Bugula neritina, a colonial animal packing powerful symbionts and potential medicines.</title>
        <authorList>
            <person name="Rayko M."/>
        </authorList>
    </citation>
    <scope>NUCLEOTIDE SEQUENCE [LARGE SCALE GENOMIC DNA]</scope>
    <source>
        <strain evidence="2">Kwan_BN1</strain>
    </source>
</reference>
<dbReference type="InterPro" id="IPR000477">
    <property type="entry name" value="RT_dom"/>
</dbReference>